<dbReference type="eggNOG" id="COG1797">
    <property type="taxonomic scope" value="Bacteria"/>
</dbReference>
<evidence type="ECO:0000256" key="8">
    <source>
        <dbReference type="ARBA" id="ARBA00022962"/>
    </source>
</evidence>
<evidence type="ECO:0000256" key="1">
    <source>
        <dbReference type="ARBA" id="ARBA00001946"/>
    </source>
</evidence>
<dbReference type="GO" id="GO:0005524">
    <property type="term" value="F:ATP binding"/>
    <property type="evidence" value="ECO:0007669"/>
    <property type="project" value="UniProtKB-KW"/>
</dbReference>
<comment type="cofactor">
    <cofactor evidence="1">
        <name>Mg(2+)</name>
        <dbReference type="ChEBI" id="CHEBI:18420"/>
    </cofactor>
</comment>
<evidence type="ECO:0000256" key="6">
    <source>
        <dbReference type="ARBA" id="ARBA00022840"/>
    </source>
</evidence>
<dbReference type="HOGENOM" id="CLU_022752_2_1_10"/>
<keyword evidence="6" id="KW-0067">ATP-binding</keyword>
<dbReference type="AlphaFoldDB" id="B3ELT5"/>
<comment type="pathway">
    <text evidence="2">Cofactor biosynthesis; adenosylcobalamin biosynthesis.</text>
</comment>
<evidence type="ECO:0000256" key="2">
    <source>
        <dbReference type="ARBA" id="ARBA00004953"/>
    </source>
</evidence>
<dbReference type="InterPro" id="IPR011698">
    <property type="entry name" value="GATase_3"/>
</dbReference>
<dbReference type="InterPro" id="IPR002586">
    <property type="entry name" value="CobQ/CobB/MinD/ParA_Nub-bd_dom"/>
</dbReference>
<accession>B3ELT5</accession>
<dbReference type="GO" id="GO:0042242">
    <property type="term" value="F:cobyrinic acid a,c-diamide synthase activity"/>
    <property type="evidence" value="ECO:0007669"/>
    <property type="project" value="InterPro"/>
</dbReference>
<gene>
    <name evidence="11" type="ordered locus">Cphamn1_1859</name>
</gene>
<evidence type="ECO:0000256" key="3">
    <source>
        <dbReference type="ARBA" id="ARBA00022573"/>
    </source>
</evidence>
<evidence type="ECO:0000256" key="5">
    <source>
        <dbReference type="ARBA" id="ARBA00022741"/>
    </source>
</evidence>
<dbReference type="PANTHER" id="PTHR43873:SF1">
    <property type="entry name" value="COBYRINATE A,C-DIAMIDE SYNTHASE"/>
    <property type="match status" value="1"/>
</dbReference>
<dbReference type="Gene3D" id="3.40.50.880">
    <property type="match status" value="1"/>
</dbReference>
<dbReference type="GO" id="GO:0009236">
    <property type="term" value="P:cobalamin biosynthetic process"/>
    <property type="evidence" value="ECO:0007669"/>
    <property type="project" value="UniProtKB-KW"/>
</dbReference>
<evidence type="ECO:0000256" key="7">
    <source>
        <dbReference type="ARBA" id="ARBA00022842"/>
    </source>
</evidence>
<dbReference type="InterPro" id="IPR029062">
    <property type="entry name" value="Class_I_gatase-like"/>
</dbReference>
<dbReference type="NCBIfam" id="NF002204">
    <property type="entry name" value="PRK01077.1"/>
    <property type="match status" value="1"/>
</dbReference>
<dbReference type="SUPFAM" id="SSF52540">
    <property type="entry name" value="P-loop containing nucleoside triphosphate hydrolases"/>
    <property type="match status" value="1"/>
</dbReference>
<keyword evidence="5" id="KW-0547">Nucleotide-binding</keyword>
<name>B3ELT5_CHLPB</name>
<dbReference type="KEGG" id="cpb:Cphamn1_1859"/>
<evidence type="ECO:0000256" key="4">
    <source>
        <dbReference type="ARBA" id="ARBA00022598"/>
    </source>
</evidence>
<dbReference type="EMBL" id="CP001101">
    <property type="protein sequence ID" value="ACE04776.1"/>
    <property type="molecule type" value="Genomic_DNA"/>
</dbReference>
<dbReference type="Gene3D" id="3.40.50.300">
    <property type="entry name" value="P-loop containing nucleotide triphosphate hydrolases"/>
    <property type="match status" value="1"/>
</dbReference>
<evidence type="ECO:0000259" key="10">
    <source>
        <dbReference type="Pfam" id="PF07685"/>
    </source>
</evidence>
<protein>
    <submittedName>
        <fullName evidence="11">Cobyrinic acid a,c-diamide synthase</fullName>
    </submittedName>
</protein>
<dbReference type="NCBIfam" id="TIGR00379">
    <property type="entry name" value="cobB"/>
    <property type="match status" value="1"/>
</dbReference>
<sequence>MEELPVKAVNVPRLMISAAYKSSGKTLVSLGIISNLVQGGESVRSFKKGPDYIDPMWHRLATGNECRNLDPFLMGSDGCLDSFLRNSDVKSLSLIEGNHGLHDGMSIDGSDSSAGLSLLLKSPVLLVVDSRKMNRGVAALVMGMQSMSPKAHIAGVILNQVRGSRQEEKQRKAIEQYCGIPVLGAIPADKELVITERQLGLTTVGESSDAETVIRSAGQRVAGYCDMQTVRSLFFTAPSLEEHCRQRGRVQAEPSVTIGVFRDPAFCFYYPENLEALEEKGARLVFVNALEDSCLPEVDGLYLGGGFPESFFGELSGNQTLLQEVRDRAASGIPLYAECGGLIYLSRKALYAGRSYPLADVLPFDIGFQSRPVGHGYLDLISSRDSPWFARGERVKAHEFHYSKPVRADGKSIYQFDVLWGYGVTGKRDGALNKNLLASFAHLHAIGNPGWAGKFVSLASEYKAGGRVLAT</sequence>
<keyword evidence="8" id="KW-0315">Glutamine amidotransferase</keyword>
<reference evidence="11" key="1">
    <citation type="submission" date="2008-06" db="EMBL/GenBank/DDBJ databases">
        <title>Complete sequence of Chlorobium phaeobacteroides BS1.</title>
        <authorList>
            <consortium name="US DOE Joint Genome Institute"/>
            <person name="Lucas S."/>
            <person name="Copeland A."/>
            <person name="Lapidus A."/>
            <person name="Glavina del Rio T."/>
            <person name="Dalin E."/>
            <person name="Tice H."/>
            <person name="Bruce D."/>
            <person name="Goodwin L."/>
            <person name="Pitluck S."/>
            <person name="Schmutz J."/>
            <person name="Larimer F."/>
            <person name="Land M."/>
            <person name="Hauser L."/>
            <person name="Kyrpides N."/>
            <person name="Ovchinnikova G."/>
            <person name="Li T."/>
            <person name="Liu Z."/>
            <person name="Zhao F."/>
            <person name="Overmann J."/>
            <person name="Bryant D.A."/>
            <person name="Richardson P."/>
        </authorList>
    </citation>
    <scope>NUCLEOTIDE SEQUENCE [LARGE SCALE GENOMIC DNA]</scope>
    <source>
        <strain evidence="11">BS1</strain>
    </source>
</reference>
<keyword evidence="7" id="KW-0460">Magnesium</keyword>
<organism evidence="11">
    <name type="scientific">Chlorobium phaeobacteroides (strain BS1)</name>
    <dbReference type="NCBI Taxonomy" id="331678"/>
    <lineage>
        <taxon>Bacteria</taxon>
        <taxon>Pseudomonadati</taxon>
        <taxon>Chlorobiota</taxon>
        <taxon>Chlorobiia</taxon>
        <taxon>Chlorobiales</taxon>
        <taxon>Chlorobiaceae</taxon>
        <taxon>Chlorobium/Pelodictyon group</taxon>
        <taxon>Chlorobium</taxon>
    </lineage>
</organism>
<dbReference type="InterPro" id="IPR004484">
    <property type="entry name" value="CbiA/CobB_synth"/>
</dbReference>
<evidence type="ECO:0000313" key="11">
    <source>
        <dbReference type="EMBL" id="ACE04776.1"/>
    </source>
</evidence>
<evidence type="ECO:0000259" key="9">
    <source>
        <dbReference type="Pfam" id="PF01656"/>
    </source>
</evidence>
<dbReference type="Pfam" id="PF01656">
    <property type="entry name" value="CbiA"/>
    <property type="match status" value="1"/>
</dbReference>
<feature type="domain" description="CobQ/CobB/MinD/ParA nucleotide binding" evidence="9">
    <location>
        <begin position="23"/>
        <end position="193"/>
    </location>
</feature>
<dbReference type="PROSITE" id="PS51274">
    <property type="entry name" value="GATASE_COBBQ"/>
    <property type="match status" value="1"/>
</dbReference>
<keyword evidence="3" id="KW-0169">Cobalamin biosynthesis</keyword>
<dbReference type="SUPFAM" id="SSF52317">
    <property type="entry name" value="Class I glutamine amidotransferase-like"/>
    <property type="match status" value="1"/>
</dbReference>
<dbReference type="CDD" id="cd03130">
    <property type="entry name" value="GATase1_CobB"/>
    <property type="match status" value="1"/>
</dbReference>
<dbReference type="Pfam" id="PF07685">
    <property type="entry name" value="GATase_3"/>
    <property type="match status" value="1"/>
</dbReference>
<dbReference type="InterPro" id="IPR027417">
    <property type="entry name" value="P-loop_NTPase"/>
</dbReference>
<keyword evidence="4" id="KW-0436">Ligase</keyword>
<dbReference type="PANTHER" id="PTHR43873">
    <property type="entry name" value="COBYRINATE A,C-DIAMIDE SYNTHASE"/>
    <property type="match status" value="1"/>
</dbReference>
<feature type="domain" description="CobB/CobQ-like glutamine amidotransferase" evidence="10">
    <location>
        <begin position="257"/>
        <end position="445"/>
    </location>
</feature>
<dbReference type="STRING" id="331678.Cphamn1_1859"/>
<proteinExistence type="predicted"/>